<accession>A0A9X2Q461</accession>
<dbReference type="InterPro" id="IPR025634">
    <property type="entry name" value="DUF4292"/>
</dbReference>
<dbReference type="Pfam" id="PF14125">
    <property type="entry name" value="DUF4292"/>
    <property type="match status" value="1"/>
</dbReference>
<feature type="signal peptide" evidence="1">
    <location>
        <begin position="1"/>
        <end position="34"/>
    </location>
</feature>
<evidence type="ECO:0000256" key="1">
    <source>
        <dbReference type="SAM" id="SignalP"/>
    </source>
</evidence>
<protein>
    <submittedName>
        <fullName evidence="2">Outer membrane lipoprotein-sorting protein</fullName>
    </submittedName>
</protein>
<dbReference type="RefSeq" id="WP_259041483.1">
    <property type="nucleotide sequence ID" value="NZ_JANUAE010000002.1"/>
</dbReference>
<feature type="chain" id="PRO_5040913635" evidence="1">
    <location>
        <begin position="35"/>
        <end position="263"/>
    </location>
</feature>
<dbReference type="Proteomes" id="UP001155057">
    <property type="component" value="Unassembled WGS sequence"/>
</dbReference>
<dbReference type="Gene3D" id="2.50.20.10">
    <property type="entry name" value="Lipoprotein localisation LolA/LolB/LppX"/>
    <property type="match status" value="1"/>
</dbReference>
<organism evidence="2 3">
    <name type="scientific">Salinibacter ruber</name>
    <dbReference type="NCBI Taxonomy" id="146919"/>
    <lineage>
        <taxon>Bacteria</taxon>
        <taxon>Pseudomonadati</taxon>
        <taxon>Rhodothermota</taxon>
        <taxon>Rhodothermia</taxon>
        <taxon>Rhodothermales</taxon>
        <taxon>Salinibacteraceae</taxon>
        <taxon>Salinibacter</taxon>
    </lineage>
</organism>
<proteinExistence type="predicted"/>
<gene>
    <name evidence="2" type="ORF">GGP61_000741</name>
</gene>
<reference evidence="2" key="1">
    <citation type="submission" date="2022-08" db="EMBL/GenBank/DDBJ databases">
        <title>Genomic Encyclopedia of Type Strains, Phase V (KMG-V): Genome sequencing to study the core and pangenomes of soil and plant-associated prokaryotes.</title>
        <authorList>
            <person name="Whitman W."/>
        </authorList>
    </citation>
    <scope>NUCLEOTIDE SEQUENCE</scope>
    <source>
        <strain evidence="2">SP3049</strain>
    </source>
</reference>
<name>A0A9X2Q461_9BACT</name>
<sequence length="263" mass="29637">MTSSPVPSASRALLLTLTCALFLIGCGSSSPNTAPRLPDAFPDHSVDQIRTQITRGTDTIQGYTAKARVRVQTPNQTQSFNAVIHHRRADSLFMRLSLFGIEGGRLLLTPDSVFFYDTRNTVLRVGPVEAVQKLFPAPVSSDQFFDNMLGVLAPAARPAWSLRSDSTLYYLSDATDRERYTVDPAHWRVVRYEERSATGTVRQKRLFSQFRRVEDVLLPARLIFQQPSDDLRAVVNYEEMTLNPSGLSFSLDVPEQVPRRRFQ</sequence>
<comment type="caution">
    <text evidence="2">The sequence shown here is derived from an EMBL/GenBank/DDBJ whole genome shotgun (WGS) entry which is preliminary data.</text>
</comment>
<keyword evidence="2" id="KW-0449">Lipoprotein</keyword>
<evidence type="ECO:0000313" key="3">
    <source>
        <dbReference type="Proteomes" id="UP001155057"/>
    </source>
</evidence>
<dbReference type="EMBL" id="JANUAE010000002">
    <property type="protein sequence ID" value="MCS3709146.1"/>
    <property type="molecule type" value="Genomic_DNA"/>
</dbReference>
<dbReference type="AlphaFoldDB" id="A0A9X2Q461"/>
<keyword evidence="1" id="KW-0732">Signal</keyword>
<evidence type="ECO:0000313" key="2">
    <source>
        <dbReference type="EMBL" id="MCS3709146.1"/>
    </source>
</evidence>